<dbReference type="EMBL" id="JYDL01000003">
    <property type="protein sequence ID" value="KRX27527.1"/>
    <property type="molecule type" value="Genomic_DNA"/>
</dbReference>
<name>A0A0V0SM00_9BILA</name>
<comment type="caution">
    <text evidence="1">The sequence shown here is derived from an EMBL/GenBank/DDBJ whole genome shotgun (WGS) entry which is preliminary data.</text>
</comment>
<organism evidence="1 2">
    <name type="scientific">Trichinella nelsoni</name>
    <dbReference type="NCBI Taxonomy" id="6336"/>
    <lineage>
        <taxon>Eukaryota</taxon>
        <taxon>Metazoa</taxon>
        <taxon>Ecdysozoa</taxon>
        <taxon>Nematoda</taxon>
        <taxon>Enoplea</taxon>
        <taxon>Dorylaimia</taxon>
        <taxon>Trichinellida</taxon>
        <taxon>Trichinellidae</taxon>
        <taxon>Trichinella</taxon>
    </lineage>
</organism>
<dbReference type="AlphaFoldDB" id="A0A0V0SM00"/>
<dbReference type="Proteomes" id="UP000054630">
    <property type="component" value="Unassembled WGS sequence"/>
</dbReference>
<gene>
    <name evidence="1" type="ORF">T07_3842</name>
</gene>
<protein>
    <submittedName>
        <fullName evidence="1">Uncharacterized protein</fullName>
    </submittedName>
</protein>
<keyword evidence="2" id="KW-1185">Reference proteome</keyword>
<accession>A0A0V0SM00</accession>
<feature type="non-terminal residue" evidence="1">
    <location>
        <position position="48"/>
    </location>
</feature>
<evidence type="ECO:0000313" key="2">
    <source>
        <dbReference type="Proteomes" id="UP000054630"/>
    </source>
</evidence>
<proteinExistence type="predicted"/>
<sequence length="48" mass="5925">MNDQNNDLKVALHCRHFMKYIPSKMVSSYQRNIRRWYCRKAKSEFCLN</sequence>
<evidence type="ECO:0000313" key="1">
    <source>
        <dbReference type="EMBL" id="KRX27527.1"/>
    </source>
</evidence>
<reference evidence="1 2" key="1">
    <citation type="submission" date="2015-01" db="EMBL/GenBank/DDBJ databases">
        <title>Evolution of Trichinella species and genotypes.</title>
        <authorList>
            <person name="Korhonen P.K."/>
            <person name="Edoardo P."/>
            <person name="Giuseppe L.R."/>
            <person name="Gasser R.B."/>
        </authorList>
    </citation>
    <scope>NUCLEOTIDE SEQUENCE [LARGE SCALE GENOMIC DNA]</scope>
    <source>
        <strain evidence="1">ISS37</strain>
    </source>
</reference>